<sequence length="22" mass="2670">MVYLKDELFGWCKKSQVLFTFS</sequence>
<name>A0A834TKU4_9FABA</name>
<proteinExistence type="predicted"/>
<dbReference type="Proteomes" id="UP000634136">
    <property type="component" value="Unassembled WGS sequence"/>
</dbReference>
<organism evidence="1 2">
    <name type="scientific">Senna tora</name>
    <dbReference type="NCBI Taxonomy" id="362788"/>
    <lineage>
        <taxon>Eukaryota</taxon>
        <taxon>Viridiplantae</taxon>
        <taxon>Streptophyta</taxon>
        <taxon>Embryophyta</taxon>
        <taxon>Tracheophyta</taxon>
        <taxon>Spermatophyta</taxon>
        <taxon>Magnoliopsida</taxon>
        <taxon>eudicotyledons</taxon>
        <taxon>Gunneridae</taxon>
        <taxon>Pentapetalae</taxon>
        <taxon>rosids</taxon>
        <taxon>fabids</taxon>
        <taxon>Fabales</taxon>
        <taxon>Fabaceae</taxon>
        <taxon>Caesalpinioideae</taxon>
        <taxon>Cassia clade</taxon>
        <taxon>Senna</taxon>
    </lineage>
</organism>
<comment type="caution">
    <text evidence="1">The sequence shown here is derived from an EMBL/GenBank/DDBJ whole genome shotgun (WGS) entry which is preliminary data.</text>
</comment>
<accession>A0A834TKU4</accession>
<gene>
    <name evidence="1" type="ORF">G2W53_022121</name>
</gene>
<evidence type="ECO:0000313" key="2">
    <source>
        <dbReference type="Proteomes" id="UP000634136"/>
    </source>
</evidence>
<reference evidence="1" key="1">
    <citation type="submission" date="2020-09" db="EMBL/GenBank/DDBJ databases">
        <title>Genome-Enabled Discovery of Anthraquinone Biosynthesis in Senna tora.</title>
        <authorList>
            <person name="Kang S.-H."/>
            <person name="Pandey R.P."/>
            <person name="Lee C.-M."/>
            <person name="Sim J.-S."/>
            <person name="Jeong J.-T."/>
            <person name="Choi B.-S."/>
            <person name="Jung M."/>
            <person name="Ginzburg D."/>
            <person name="Zhao K."/>
            <person name="Won S.Y."/>
            <person name="Oh T.-J."/>
            <person name="Yu Y."/>
            <person name="Kim N.-H."/>
            <person name="Lee O.R."/>
            <person name="Lee T.-H."/>
            <person name="Bashyal P."/>
            <person name="Kim T.-S."/>
            <person name="Lee W.-H."/>
            <person name="Kawkins C."/>
            <person name="Kim C.-K."/>
            <person name="Kim J.S."/>
            <person name="Ahn B.O."/>
            <person name="Rhee S.Y."/>
            <person name="Sohng J.K."/>
        </authorList>
    </citation>
    <scope>NUCLEOTIDE SEQUENCE</scope>
    <source>
        <tissue evidence="1">Leaf</tissue>
    </source>
</reference>
<evidence type="ECO:0000313" key="1">
    <source>
        <dbReference type="EMBL" id="KAF7823977.1"/>
    </source>
</evidence>
<dbReference type="EMBL" id="JAAIUW010000007">
    <property type="protein sequence ID" value="KAF7823977.1"/>
    <property type="molecule type" value="Genomic_DNA"/>
</dbReference>
<dbReference type="AlphaFoldDB" id="A0A834TKU4"/>
<keyword evidence="2" id="KW-1185">Reference proteome</keyword>
<protein>
    <submittedName>
        <fullName evidence="1">Uncharacterized protein</fullName>
    </submittedName>
</protein>